<name>A0A2D1ADW4_9CAUD</name>
<proteinExistence type="predicted"/>
<reference evidence="2" key="1">
    <citation type="submission" date="2017-08" db="EMBL/GenBank/DDBJ databases">
        <authorList>
            <person name="de Groot N.N."/>
        </authorList>
    </citation>
    <scope>NUCLEOTIDE SEQUENCE [LARGE SCALE GENOMIC DNA]</scope>
</reference>
<evidence type="ECO:0000313" key="1">
    <source>
        <dbReference type="EMBL" id="ASZ74887.1"/>
    </source>
</evidence>
<evidence type="ECO:0000313" key="2">
    <source>
        <dbReference type="Proteomes" id="UP000231419"/>
    </source>
</evidence>
<dbReference type="EMBL" id="MF668286">
    <property type="protein sequence ID" value="ASZ74887.1"/>
    <property type="molecule type" value="Genomic_DNA"/>
</dbReference>
<sequence>MKRISQYSKPELIALFEKYNLELPQTKPGKQPTVKEMVVQLGVYEINDETLRKMEEKHDFQPDEKTYENIAATSPSGDVVVMMTRKNPSFNFKTHKFTQERRFVPMSEEDAEQLISIWPGFHKATREEIQRYYR</sequence>
<organism evidence="1 2">
    <name type="scientific">Rhodococcus phage Trina</name>
    <dbReference type="NCBI Taxonomy" id="2027905"/>
    <lineage>
        <taxon>Viruses</taxon>
        <taxon>Duplodnaviria</taxon>
        <taxon>Heunggongvirae</taxon>
        <taxon>Uroviricota</taxon>
        <taxon>Caudoviricetes</taxon>
        <taxon>Trinavirus</taxon>
        <taxon>Trinavirus trina</taxon>
    </lineage>
</organism>
<dbReference type="Proteomes" id="UP000231419">
    <property type="component" value="Segment"/>
</dbReference>
<accession>A0A2D1ADW4</accession>
<protein>
    <submittedName>
        <fullName evidence="1">Uncharacterized protein</fullName>
    </submittedName>
</protein>
<keyword evidence="2" id="KW-1185">Reference proteome</keyword>
<gene>
    <name evidence="1" type="ORF">SEA_TRINA_73</name>
</gene>